<dbReference type="OrthoDB" id="10251073at2759"/>
<dbReference type="EnsemblPlants" id="evm.model.04.1913">
    <property type="protein sequence ID" value="cds.evm.model.04.1913"/>
    <property type="gene ID" value="evm.TU.04.1913"/>
</dbReference>
<evidence type="ECO:0000256" key="2">
    <source>
        <dbReference type="ARBA" id="ARBA00023015"/>
    </source>
</evidence>
<reference evidence="8" key="2">
    <citation type="submission" date="2021-03" db="UniProtKB">
        <authorList>
            <consortium name="EnsemblPlants"/>
        </authorList>
    </citation>
    <scope>IDENTIFICATION</scope>
</reference>
<dbReference type="InterPro" id="IPR003121">
    <property type="entry name" value="SWIB_MDM2_domain"/>
</dbReference>
<feature type="domain" description="DM2" evidence="6">
    <location>
        <begin position="130"/>
        <end position="207"/>
    </location>
</feature>
<dbReference type="GO" id="GO:0000500">
    <property type="term" value="C:RNA polymerase I upstream activating factor complex"/>
    <property type="evidence" value="ECO:0007669"/>
    <property type="project" value="UniProtKB-ARBA"/>
</dbReference>
<dbReference type="InterPro" id="IPR036885">
    <property type="entry name" value="SWIB_MDM2_dom_sf"/>
</dbReference>
<dbReference type="PANTHER" id="PTHR13844">
    <property type="entry name" value="SWI/SNF-RELATED MATRIX-ASSOCIATED ACTIN-DEPENDENT REGULATOR OF CHROMATIN SUBFAMILY D"/>
    <property type="match status" value="1"/>
</dbReference>
<dbReference type="Gene3D" id="1.10.10.60">
    <property type="entry name" value="Homeodomain-like"/>
    <property type="match status" value="1"/>
</dbReference>
<evidence type="ECO:0000256" key="3">
    <source>
        <dbReference type="ARBA" id="ARBA00023163"/>
    </source>
</evidence>
<feature type="compositionally biased region" description="Basic and acidic residues" evidence="5">
    <location>
        <begin position="220"/>
        <end position="237"/>
    </location>
</feature>
<keyword evidence="9" id="KW-1185">Reference proteome</keyword>
<feature type="domain" description="DM2" evidence="6">
    <location>
        <begin position="248"/>
        <end position="327"/>
    </location>
</feature>
<feature type="compositionally biased region" description="Acidic residues" evidence="5">
    <location>
        <begin position="86"/>
        <end position="104"/>
    </location>
</feature>
<comment type="subcellular location">
    <subcellularLocation>
        <location evidence="1">Nucleus</location>
    </subcellularLocation>
</comment>
<evidence type="ECO:0000313" key="8">
    <source>
        <dbReference type="EnsemblPlants" id="cds.evm.model.04.1913"/>
    </source>
</evidence>
<feature type="region of interest" description="Disordered" evidence="5">
    <location>
        <begin position="65"/>
        <end position="132"/>
    </location>
</feature>
<feature type="domain" description="DEK-C" evidence="7">
    <location>
        <begin position="1"/>
        <end position="56"/>
    </location>
</feature>
<evidence type="ECO:0000256" key="1">
    <source>
        <dbReference type="ARBA" id="ARBA00004123"/>
    </source>
</evidence>
<dbReference type="EMBL" id="UZAU01000401">
    <property type="status" value="NOT_ANNOTATED_CDS"/>
    <property type="molecule type" value="Genomic_DNA"/>
</dbReference>
<dbReference type="Gene3D" id="1.10.245.10">
    <property type="entry name" value="SWIB/MDM2 domain"/>
    <property type="match status" value="2"/>
</dbReference>
<evidence type="ECO:0008006" key="10">
    <source>
        <dbReference type="Google" id="ProtNLM"/>
    </source>
</evidence>
<dbReference type="SUPFAM" id="SSF47592">
    <property type="entry name" value="SWIB/MDM2 domain"/>
    <property type="match status" value="2"/>
</dbReference>
<keyword evidence="4" id="KW-0539">Nucleus</keyword>
<evidence type="ECO:0000256" key="5">
    <source>
        <dbReference type="SAM" id="MobiDB-lite"/>
    </source>
</evidence>
<dbReference type="InterPro" id="IPR019835">
    <property type="entry name" value="SWIB_domain"/>
</dbReference>
<dbReference type="Pfam" id="PF02201">
    <property type="entry name" value="SWIB"/>
    <property type="match status" value="2"/>
</dbReference>
<evidence type="ECO:0000313" key="9">
    <source>
        <dbReference type="Proteomes" id="UP000596661"/>
    </source>
</evidence>
<reference evidence="8" key="1">
    <citation type="submission" date="2018-11" db="EMBL/GenBank/DDBJ databases">
        <authorList>
            <person name="Grassa J C."/>
        </authorList>
    </citation>
    <scope>NUCLEOTIDE SEQUENCE [LARGE SCALE GENOMIC DNA]</scope>
</reference>
<evidence type="ECO:0000259" key="7">
    <source>
        <dbReference type="PROSITE" id="PS51998"/>
    </source>
</evidence>
<dbReference type="Gramene" id="evm.model.04.1913">
    <property type="protein sequence ID" value="cds.evm.model.04.1913"/>
    <property type="gene ID" value="evm.TU.04.1913"/>
</dbReference>
<evidence type="ECO:0000259" key="6">
    <source>
        <dbReference type="PROSITE" id="PS51925"/>
    </source>
</evidence>
<dbReference type="FunFam" id="1.10.245.10:FF:000004">
    <property type="entry name" value="Upstream activation factor subunit"/>
    <property type="match status" value="1"/>
</dbReference>
<feature type="compositionally biased region" description="Basic and acidic residues" evidence="5">
    <location>
        <begin position="69"/>
        <end position="85"/>
    </location>
</feature>
<dbReference type="Proteomes" id="UP000596661">
    <property type="component" value="Chromosome 4"/>
</dbReference>
<accession>A0A803PF15</accession>
<sequence>MVSESELIDRLQDFLRNSDLNTTTTAIVRRKLQEDFGVDLSDKKAFIREQVDLFLQNELAKPQQGEEIEVGHLDDDHSAEIKSEEGDGFESTTEEPEDDEDEPVEESKHRKVKRRSKKLPDDKKKRGGGGFSKICALSPQLQKFMGVSEMARTEVVKQMWTYIRERNLQDPNDRRNIICDEPLTDLFGVNSINMFQMNKALSKHIWSLDSDNVNPNQSGESEKKRKQEKEESDETKPKEKRQKGGTSGFNAPLQLSDALVNFLGTGESVLSRAEVIKRMWGYIKQNNLQDPSDKRRIISDQKLKELFDVDSFVGFTVAKLLAAHLTKTD</sequence>
<dbReference type="SMART" id="SM00151">
    <property type="entry name" value="SWIB"/>
    <property type="match status" value="2"/>
</dbReference>
<proteinExistence type="predicted"/>
<dbReference type="InterPro" id="IPR014876">
    <property type="entry name" value="DEK_C"/>
</dbReference>
<organism evidence="8 9">
    <name type="scientific">Cannabis sativa</name>
    <name type="common">Hemp</name>
    <name type="synonym">Marijuana</name>
    <dbReference type="NCBI Taxonomy" id="3483"/>
    <lineage>
        <taxon>Eukaryota</taxon>
        <taxon>Viridiplantae</taxon>
        <taxon>Streptophyta</taxon>
        <taxon>Embryophyta</taxon>
        <taxon>Tracheophyta</taxon>
        <taxon>Spermatophyta</taxon>
        <taxon>Magnoliopsida</taxon>
        <taxon>eudicotyledons</taxon>
        <taxon>Gunneridae</taxon>
        <taxon>Pentapetalae</taxon>
        <taxon>rosids</taxon>
        <taxon>fabids</taxon>
        <taxon>Rosales</taxon>
        <taxon>Cannabaceae</taxon>
        <taxon>Cannabis</taxon>
    </lineage>
</organism>
<dbReference type="PROSITE" id="PS51925">
    <property type="entry name" value="SWIB_MDM2"/>
    <property type="match status" value="2"/>
</dbReference>
<dbReference type="GO" id="GO:0001181">
    <property type="term" value="F:RNA polymerase I general transcription initiation factor activity"/>
    <property type="evidence" value="ECO:0007669"/>
    <property type="project" value="UniProtKB-ARBA"/>
</dbReference>
<dbReference type="CDD" id="cd10567">
    <property type="entry name" value="SWIB-MDM2_like"/>
    <property type="match status" value="2"/>
</dbReference>
<dbReference type="Pfam" id="PF08766">
    <property type="entry name" value="DEK_C"/>
    <property type="match status" value="1"/>
</dbReference>
<protein>
    <recommendedName>
        <fullName evidence="10">Upstream activation factor subunit UAF30</fullName>
    </recommendedName>
</protein>
<dbReference type="AlphaFoldDB" id="A0A803PF15"/>
<evidence type="ECO:0000256" key="4">
    <source>
        <dbReference type="ARBA" id="ARBA00023242"/>
    </source>
</evidence>
<feature type="region of interest" description="Disordered" evidence="5">
    <location>
        <begin position="209"/>
        <end position="250"/>
    </location>
</feature>
<keyword evidence="3" id="KW-0804">Transcription</keyword>
<dbReference type="PROSITE" id="PS51998">
    <property type="entry name" value="DEK_C"/>
    <property type="match status" value="1"/>
</dbReference>
<keyword evidence="2" id="KW-0805">Transcription regulation</keyword>
<name>A0A803PF15_CANSA</name>
<dbReference type="SUPFAM" id="SSF109715">
    <property type="entry name" value="DEK C-terminal domain"/>
    <property type="match status" value="1"/>
</dbReference>
<dbReference type="OMA" id="FSMNKYI"/>